<dbReference type="GO" id="GO:0006508">
    <property type="term" value="P:proteolysis"/>
    <property type="evidence" value="ECO:0007669"/>
    <property type="project" value="UniProtKB-KW"/>
</dbReference>
<proteinExistence type="predicted"/>
<keyword evidence="2" id="KW-1185">Reference proteome</keyword>
<evidence type="ECO:0000313" key="2">
    <source>
        <dbReference type="Proteomes" id="UP000591131"/>
    </source>
</evidence>
<dbReference type="GO" id="GO:0070008">
    <property type="term" value="F:serine-type exopeptidase activity"/>
    <property type="evidence" value="ECO:0007669"/>
    <property type="project" value="InterPro"/>
</dbReference>
<sequence>MGLRILKLCRFIQRLAPSWNFREYLIKMYNLTGVKFVSTGCSFSGSVAAWARVQHPDLFLGAVASCPVLDVKYEFVGCSSSFPAGRRELETDFGLRGKYLEDVTGYYFFADSECETSRASSTSDYHN</sequence>
<name>A0A7J6LEK3_PERCH</name>
<keyword evidence="1" id="KW-0645">Protease</keyword>
<gene>
    <name evidence="1" type="primary">PRSS16_33</name>
    <name evidence="1" type="ORF">FOL47_008373</name>
</gene>
<dbReference type="OrthoDB" id="330834at2759"/>
<protein>
    <submittedName>
        <fullName evidence="1">Thymus-specific serine protease</fullName>
    </submittedName>
</protein>
<dbReference type="Pfam" id="PF05577">
    <property type="entry name" value="Peptidase_S28"/>
    <property type="match status" value="1"/>
</dbReference>
<dbReference type="AlphaFoldDB" id="A0A7J6LEK3"/>
<dbReference type="Proteomes" id="UP000591131">
    <property type="component" value="Unassembled WGS sequence"/>
</dbReference>
<dbReference type="EMBL" id="JAAPAO010000532">
    <property type="protein sequence ID" value="KAF4657623.1"/>
    <property type="molecule type" value="Genomic_DNA"/>
</dbReference>
<dbReference type="Gene3D" id="3.40.50.1820">
    <property type="entry name" value="alpha/beta hydrolase"/>
    <property type="match status" value="1"/>
</dbReference>
<dbReference type="SUPFAM" id="SSF53474">
    <property type="entry name" value="alpha/beta-Hydrolases"/>
    <property type="match status" value="1"/>
</dbReference>
<evidence type="ECO:0000313" key="1">
    <source>
        <dbReference type="EMBL" id="KAF4657623.1"/>
    </source>
</evidence>
<dbReference type="InterPro" id="IPR008758">
    <property type="entry name" value="Peptidase_S28"/>
</dbReference>
<comment type="caution">
    <text evidence="1">The sequence shown here is derived from an EMBL/GenBank/DDBJ whole genome shotgun (WGS) entry which is preliminary data.</text>
</comment>
<keyword evidence="1" id="KW-0378">Hydrolase</keyword>
<reference evidence="1 2" key="1">
    <citation type="submission" date="2020-04" db="EMBL/GenBank/DDBJ databases">
        <title>Perkinsus chesapeaki whole genome sequence.</title>
        <authorList>
            <person name="Bogema D.R."/>
        </authorList>
    </citation>
    <scope>NUCLEOTIDE SEQUENCE [LARGE SCALE GENOMIC DNA]</scope>
    <source>
        <strain evidence="1">ATCC PRA-425</strain>
    </source>
</reference>
<organism evidence="1 2">
    <name type="scientific">Perkinsus chesapeaki</name>
    <name type="common">Clam parasite</name>
    <name type="synonym">Perkinsus andrewsi</name>
    <dbReference type="NCBI Taxonomy" id="330153"/>
    <lineage>
        <taxon>Eukaryota</taxon>
        <taxon>Sar</taxon>
        <taxon>Alveolata</taxon>
        <taxon>Perkinsozoa</taxon>
        <taxon>Perkinsea</taxon>
        <taxon>Perkinsida</taxon>
        <taxon>Perkinsidae</taxon>
        <taxon>Perkinsus</taxon>
    </lineage>
</organism>
<dbReference type="InterPro" id="IPR029058">
    <property type="entry name" value="AB_hydrolase_fold"/>
</dbReference>
<accession>A0A7J6LEK3</accession>